<feature type="transmembrane region" description="Helical" evidence="1">
    <location>
        <begin position="21"/>
        <end position="38"/>
    </location>
</feature>
<keyword evidence="1" id="KW-0472">Membrane</keyword>
<evidence type="ECO:0000313" key="3">
    <source>
        <dbReference type="Proteomes" id="UP000323708"/>
    </source>
</evidence>
<keyword evidence="1" id="KW-0812">Transmembrane</keyword>
<reference evidence="2 3" key="1">
    <citation type="submission" date="2019-09" db="EMBL/GenBank/DDBJ databases">
        <authorList>
            <person name="Chen X.-Y."/>
        </authorList>
    </citation>
    <scope>NUCLEOTIDE SEQUENCE [LARGE SCALE GENOMIC DNA]</scope>
    <source>
        <strain evidence="2 3">NY5</strain>
    </source>
</reference>
<dbReference type="InterPro" id="IPR009883">
    <property type="entry name" value="YgfX"/>
</dbReference>
<dbReference type="EMBL" id="VTUX01000002">
    <property type="protein sequence ID" value="KAA1193354.1"/>
    <property type="molecule type" value="Genomic_DNA"/>
</dbReference>
<keyword evidence="3" id="KW-1185">Reference proteome</keyword>
<name>A0A5B0X1V7_9GAMM</name>
<evidence type="ECO:0008006" key="4">
    <source>
        <dbReference type="Google" id="ProtNLM"/>
    </source>
</evidence>
<protein>
    <recommendedName>
        <fullName evidence="4">Toxin CptA</fullName>
    </recommendedName>
</protein>
<comment type="caution">
    <text evidence="2">The sequence shown here is derived from an EMBL/GenBank/DDBJ whole genome shotgun (WGS) entry which is preliminary data.</text>
</comment>
<accession>A0A5B0X1V7</accession>
<keyword evidence="1" id="KW-1133">Transmembrane helix</keyword>
<organism evidence="2 3">
    <name type="scientific">Pseudohalioglobus sediminis</name>
    <dbReference type="NCBI Taxonomy" id="2606449"/>
    <lineage>
        <taxon>Bacteria</taxon>
        <taxon>Pseudomonadati</taxon>
        <taxon>Pseudomonadota</taxon>
        <taxon>Gammaproteobacteria</taxon>
        <taxon>Cellvibrionales</taxon>
        <taxon>Halieaceae</taxon>
        <taxon>Pseudohalioglobus</taxon>
    </lineage>
</organism>
<dbReference type="Pfam" id="PF07254">
    <property type="entry name" value="Cpta_toxin"/>
    <property type="match status" value="1"/>
</dbReference>
<dbReference type="Proteomes" id="UP000323708">
    <property type="component" value="Unassembled WGS sequence"/>
</dbReference>
<sequence length="139" mass="15635">MSARYSISPTLRLRIAESPTRRIAAAVLVVAFAAAVLHTALYGYPWLALALLILQSGVLIRARQSNVEGAVLAWNAGRWTLERGSDCRSIALRRAHCLPWVTYLCWREDNGLHGQLWLFADASDRQQLRRLRVRLALEG</sequence>
<evidence type="ECO:0000313" key="2">
    <source>
        <dbReference type="EMBL" id="KAA1193354.1"/>
    </source>
</evidence>
<gene>
    <name evidence="2" type="ORF">F0M18_05810</name>
</gene>
<dbReference type="RefSeq" id="WP_149610461.1">
    <property type="nucleotide sequence ID" value="NZ_VTUX01000002.1"/>
</dbReference>
<dbReference type="AlphaFoldDB" id="A0A5B0X1V7"/>
<evidence type="ECO:0000256" key="1">
    <source>
        <dbReference type="SAM" id="Phobius"/>
    </source>
</evidence>
<proteinExistence type="predicted"/>